<reference evidence="1" key="1">
    <citation type="submission" date="2020-04" db="EMBL/GenBank/DDBJ databases">
        <authorList>
            <person name="Alioto T."/>
            <person name="Alioto T."/>
            <person name="Gomez Garrido J."/>
        </authorList>
    </citation>
    <scope>NUCLEOTIDE SEQUENCE</scope>
    <source>
        <strain evidence="1">A484AB</strain>
    </source>
</reference>
<feature type="non-terminal residue" evidence="1">
    <location>
        <position position="78"/>
    </location>
</feature>
<dbReference type="EMBL" id="CACRXK020033720">
    <property type="protein sequence ID" value="CAB4043994.1"/>
    <property type="molecule type" value="Genomic_DNA"/>
</dbReference>
<name>A0A7D9M8F2_PARCT</name>
<proteinExistence type="predicted"/>
<sequence>MNDLSGLTYDGETYRWLKTFEDLKCFINEALNIKGRWKSPGGDVKVFRSDGEGEFVIKWHGLRSKRLIIQSDNAEENL</sequence>
<accession>A0A7D9M8F2</accession>
<protein>
    <submittedName>
        <fullName evidence="1">Uncharacterized protein</fullName>
    </submittedName>
</protein>
<comment type="caution">
    <text evidence="1">The sequence shown here is derived from an EMBL/GenBank/DDBJ whole genome shotgun (WGS) entry which is preliminary data.</text>
</comment>
<dbReference type="AlphaFoldDB" id="A0A7D9M8F2"/>
<evidence type="ECO:0000313" key="1">
    <source>
        <dbReference type="EMBL" id="CAB4043994.1"/>
    </source>
</evidence>
<dbReference type="Proteomes" id="UP001152795">
    <property type="component" value="Unassembled WGS sequence"/>
</dbReference>
<evidence type="ECO:0000313" key="2">
    <source>
        <dbReference type="Proteomes" id="UP001152795"/>
    </source>
</evidence>
<gene>
    <name evidence="1" type="ORF">PACLA_8A068303</name>
</gene>
<organism evidence="1 2">
    <name type="scientific">Paramuricea clavata</name>
    <name type="common">Red gorgonian</name>
    <name type="synonym">Violescent sea-whip</name>
    <dbReference type="NCBI Taxonomy" id="317549"/>
    <lineage>
        <taxon>Eukaryota</taxon>
        <taxon>Metazoa</taxon>
        <taxon>Cnidaria</taxon>
        <taxon>Anthozoa</taxon>
        <taxon>Octocorallia</taxon>
        <taxon>Malacalcyonacea</taxon>
        <taxon>Plexauridae</taxon>
        <taxon>Paramuricea</taxon>
    </lineage>
</organism>
<keyword evidence="2" id="KW-1185">Reference proteome</keyword>